<name>A0AC35GTT9_9BILA</name>
<accession>A0AC35GTT9</accession>
<reference evidence="2" key="1">
    <citation type="submission" date="2022-11" db="UniProtKB">
        <authorList>
            <consortium name="WormBaseParasite"/>
        </authorList>
    </citation>
    <scope>IDENTIFICATION</scope>
</reference>
<sequence length="531" mass="60941">MFSFLIAVLYFLFRLITWGSILALPLGIAYYFYLKHRSTYFQRIGLPHPPVTSLFLGNLGDFERDQKQHEKIIEWSKKYGSTFGFLDGGAPTIVTSDPEIINEVFVKQYYTFQARKFHPSFALDQKNNPAVNVFFAQGNQWKRLRALFAGSLATGKIKAADPIIKRAAQELIEVFKNHENGVVDVVPQILNFTFAVISRSALGIDEEFGKSTYLNRVLEILSLGETTKKPVSAFFAGTYEFLPVTQYLWILSQILGNRNFKFRDEMWYKIDKAINIRSKESSKEKSERHQDFLDFLYEAEDTSFNIKNKEDLDLKVPKKLTREELIQSARGFLIAGADTTATLLNYCLYELAKHPECEEAIIQEIEDFINSEDDITYNNVTNLKYLDRFVKEVARFHPLAFIVTARRAIHSTNLKTSDGKLITIEKGVSILADSFTIQMDERIWGPGAKEFNPDRFLPENSENRHPMAWLPFGGGPRICPGKNLALHEAKAVLIFLLRKFKFELSNETKTDIVTDTITNFKELKMKVVPRL</sequence>
<organism evidence="1 2">
    <name type="scientific">Panagrolaimus sp. PS1159</name>
    <dbReference type="NCBI Taxonomy" id="55785"/>
    <lineage>
        <taxon>Eukaryota</taxon>
        <taxon>Metazoa</taxon>
        <taxon>Ecdysozoa</taxon>
        <taxon>Nematoda</taxon>
        <taxon>Chromadorea</taxon>
        <taxon>Rhabditida</taxon>
        <taxon>Tylenchina</taxon>
        <taxon>Panagrolaimomorpha</taxon>
        <taxon>Panagrolaimoidea</taxon>
        <taxon>Panagrolaimidae</taxon>
        <taxon>Panagrolaimus</taxon>
    </lineage>
</organism>
<dbReference type="WBParaSite" id="PS1159_v2.g8412.t1">
    <property type="protein sequence ID" value="PS1159_v2.g8412.t1"/>
    <property type="gene ID" value="PS1159_v2.g8412"/>
</dbReference>
<proteinExistence type="predicted"/>
<evidence type="ECO:0000313" key="1">
    <source>
        <dbReference type="Proteomes" id="UP000887580"/>
    </source>
</evidence>
<dbReference type="Proteomes" id="UP000887580">
    <property type="component" value="Unplaced"/>
</dbReference>
<evidence type="ECO:0000313" key="2">
    <source>
        <dbReference type="WBParaSite" id="PS1159_v2.g8412.t1"/>
    </source>
</evidence>
<protein>
    <submittedName>
        <fullName evidence="2">Cytochrome P450</fullName>
    </submittedName>
</protein>